<keyword evidence="3 15" id="KW-1003">Cell membrane</keyword>
<evidence type="ECO:0000313" key="19">
    <source>
        <dbReference type="Proteomes" id="UP000676169"/>
    </source>
</evidence>
<dbReference type="CDD" id="cd06503">
    <property type="entry name" value="ATP-synt_Fo_b"/>
    <property type="match status" value="1"/>
</dbReference>
<sequence>MSFIHILAEVAPHAEAEAHGAAGGGGVGEIFKTFHVETPFFVSQVVSFLIVAFLLKKFAFGPIQAMLEQRKSRIAEGEANLVRIQQQLADSEKHTAEAIAKANSEAQRLVNEAKESAAAFSEQKSQEAIASAQQILVKAEAAARAEREQIAADLKREFGRLVTATTAQVTGKVLNADDQKRINDEALATVEA</sequence>
<dbReference type="InterPro" id="IPR002146">
    <property type="entry name" value="ATP_synth_b/b'su_bac/chlpt"/>
</dbReference>
<evidence type="ECO:0000256" key="16">
    <source>
        <dbReference type="RuleBase" id="RU003848"/>
    </source>
</evidence>
<dbReference type="Proteomes" id="UP000676169">
    <property type="component" value="Chromosome"/>
</dbReference>
<keyword evidence="10 15" id="KW-0066">ATP synthesis</keyword>
<dbReference type="InterPro" id="IPR005864">
    <property type="entry name" value="ATP_synth_F0_bsu_bac"/>
</dbReference>
<evidence type="ECO:0000256" key="7">
    <source>
        <dbReference type="ARBA" id="ARBA00022989"/>
    </source>
</evidence>
<evidence type="ECO:0000256" key="3">
    <source>
        <dbReference type="ARBA" id="ARBA00022475"/>
    </source>
</evidence>
<evidence type="ECO:0000256" key="4">
    <source>
        <dbReference type="ARBA" id="ARBA00022547"/>
    </source>
</evidence>
<evidence type="ECO:0000313" key="18">
    <source>
        <dbReference type="EMBL" id="QUE53328.1"/>
    </source>
</evidence>
<comment type="subunit">
    <text evidence="13">F-type ATPases have 2 components, F(1) - the catalytic core - and F(0) - the membrane proton channel. F(1) has five subunits: alpha(3), beta(3), gamma(1), delta(1), epsilon(1). F(0) has four main subunits: a(1), b(2) and c(10-14). The alpha and beta chains form an alternating ring which encloses part of the gamma chain. F(1) is attached to F(0) by a central stalk formed by the gamma and epsilon chains, while a peripheral stalk is formed by the delta and b chains.</text>
</comment>
<dbReference type="EMBL" id="CP073100">
    <property type="protein sequence ID" value="QUE53328.1"/>
    <property type="molecule type" value="Genomic_DNA"/>
</dbReference>
<keyword evidence="8 15" id="KW-0406">Ion transport</keyword>
<feature type="coiled-coil region" evidence="17">
    <location>
        <begin position="67"/>
        <end position="149"/>
    </location>
</feature>
<evidence type="ECO:0000256" key="11">
    <source>
        <dbReference type="ARBA" id="ARBA00025198"/>
    </source>
</evidence>
<protein>
    <recommendedName>
        <fullName evidence="15">ATP synthase subunit b</fullName>
    </recommendedName>
    <alternativeName>
        <fullName evidence="15">ATP synthase F(0) sector subunit b</fullName>
    </alternativeName>
    <alternativeName>
        <fullName evidence="15">ATPase subunit I</fullName>
    </alternativeName>
    <alternativeName>
        <fullName evidence="15">F-type ATPase subunit b</fullName>
        <shortName evidence="15">F-ATPase subunit b</shortName>
    </alternativeName>
</protein>
<comment type="subunit">
    <text evidence="15">F-type ATPases have 2 components, F(1) - the catalytic core - and F(0) - the membrane proton channel. F(1) has five subunits: alpha(3), beta(3), gamma(1), delta(1), epsilon(1). F(0) has three main subunits: a(1), b(2) and c(10-14). The alpha and beta chains form an alternating ring which encloses part of the gamma chain. F(1) is attached to F(0) by a central stalk formed by the gamma and epsilon chains, while a peripheral stalk is formed by the delta and b chains.</text>
</comment>
<dbReference type="KEGG" id="lamb:KBB96_16450"/>
<evidence type="ECO:0000256" key="12">
    <source>
        <dbReference type="ARBA" id="ARBA00025614"/>
    </source>
</evidence>
<keyword evidence="6 15" id="KW-0375">Hydrogen ion transport</keyword>
<name>A0A975J3I3_9BACT</name>
<comment type="function">
    <text evidence="11 15">F(1)F(0) ATP synthase produces ATP from ADP in the presence of a proton or sodium gradient. F-type ATPases consist of two structural domains, F(1) containing the extramembraneous catalytic core and F(0) containing the membrane proton channel, linked together by a central stalk and a peripheral stalk. During catalysis, ATP synthesis in the catalytic domain of F(1) is coupled via a rotary mechanism of the central stalk subunits to proton translocation.</text>
</comment>
<keyword evidence="2 15" id="KW-0813">Transport</keyword>
<comment type="similarity">
    <text evidence="1 15 16">Belongs to the ATPase B chain family.</text>
</comment>
<dbReference type="GO" id="GO:0045259">
    <property type="term" value="C:proton-transporting ATP synthase complex"/>
    <property type="evidence" value="ECO:0007669"/>
    <property type="project" value="UniProtKB-KW"/>
</dbReference>
<comment type="subcellular location">
    <subcellularLocation>
        <location evidence="15">Cell membrane</location>
        <topology evidence="15">Single-pass membrane protein</topology>
    </subcellularLocation>
    <subcellularLocation>
        <location evidence="14">Endomembrane system</location>
        <topology evidence="14">Single-pass membrane protein</topology>
    </subcellularLocation>
</comment>
<keyword evidence="7 15" id="KW-1133">Transmembrane helix</keyword>
<reference evidence="18" key="1">
    <citation type="submission" date="2021-04" db="EMBL/GenBank/DDBJ databases">
        <title>Luteolibacter sp. 32A isolated from the skin of an Anderson's salamander (Ambystoma andersonii).</title>
        <authorList>
            <person name="Spergser J."/>
            <person name="Busse H.-J."/>
        </authorList>
    </citation>
    <scope>NUCLEOTIDE SEQUENCE</scope>
    <source>
        <strain evidence="18">32A</strain>
    </source>
</reference>
<evidence type="ECO:0000256" key="6">
    <source>
        <dbReference type="ARBA" id="ARBA00022781"/>
    </source>
</evidence>
<comment type="function">
    <text evidence="12">Component of the F(0) channel, it forms part of the peripheral stalk, linking F(1) to F(0). The b'-subunit is a diverged and duplicated form of b found in plants and photosynthetic bacteria.</text>
</comment>
<dbReference type="HAMAP" id="MF_01398">
    <property type="entry name" value="ATP_synth_b_bprime"/>
    <property type="match status" value="1"/>
</dbReference>
<accession>A0A975J3I3</accession>
<dbReference type="Pfam" id="PF00430">
    <property type="entry name" value="ATP-synt_B"/>
    <property type="match status" value="1"/>
</dbReference>
<dbReference type="AlphaFoldDB" id="A0A975J3I3"/>
<dbReference type="PANTHER" id="PTHR33445">
    <property type="entry name" value="ATP SYNTHASE SUBUNIT B', CHLOROPLASTIC"/>
    <property type="match status" value="1"/>
</dbReference>
<evidence type="ECO:0000256" key="15">
    <source>
        <dbReference type="HAMAP-Rule" id="MF_01398"/>
    </source>
</evidence>
<keyword evidence="17" id="KW-0175">Coiled coil</keyword>
<evidence type="ECO:0000256" key="17">
    <source>
        <dbReference type="SAM" id="Coils"/>
    </source>
</evidence>
<dbReference type="GO" id="GO:0005886">
    <property type="term" value="C:plasma membrane"/>
    <property type="evidence" value="ECO:0007669"/>
    <property type="project" value="UniProtKB-SubCell"/>
</dbReference>
<gene>
    <name evidence="15 18" type="primary">atpF</name>
    <name evidence="18" type="ORF">KBB96_16450</name>
</gene>
<evidence type="ECO:0000256" key="8">
    <source>
        <dbReference type="ARBA" id="ARBA00023065"/>
    </source>
</evidence>
<evidence type="ECO:0000256" key="9">
    <source>
        <dbReference type="ARBA" id="ARBA00023136"/>
    </source>
</evidence>
<organism evidence="18 19">
    <name type="scientific">Luteolibacter ambystomatis</name>
    <dbReference type="NCBI Taxonomy" id="2824561"/>
    <lineage>
        <taxon>Bacteria</taxon>
        <taxon>Pseudomonadati</taxon>
        <taxon>Verrucomicrobiota</taxon>
        <taxon>Verrucomicrobiia</taxon>
        <taxon>Verrucomicrobiales</taxon>
        <taxon>Verrucomicrobiaceae</taxon>
        <taxon>Luteolibacter</taxon>
    </lineage>
</organism>
<dbReference type="GO" id="GO:0046961">
    <property type="term" value="F:proton-transporting ATPase activity, rotational mechanism"/>
    <property type="evidence" value="ECO:0007669"/>
    <property type="project" value="TreeGrafter"/>
</dbReference>
<keyword evidence="9 15" id="KW-0472">Membrane</keyword>
<proteinExistence type="inferred from homology"/>
<keyword evidence="5 15" id="KW-0812">Transmembrane</keyword>
<dbReference type="NCBIfam" id="TIGR01144">
    <property type="entry name" value="ATP_synt_b"/>
    <property type="match status" value="1"/>
</dbReference>
<keyword evidence="19" id="KW-1185">Reference proteome</keyword>
<evidence type="ECO:0000256" key="10">
    <source>
        <dbReference type="ARBA" id="ARBA00023310"/>
    </source>
</evidence>
<dbReference type="GO" id="GO:0046933">
    <property type="term" value="F:proton-transporting ATP synthase activity, rotational mechanism"/>
    <property type="evidence" value="ECO:0007669"/>
    <property type="project" value="UniProtKB-UniRule"/>
</dbReference>
<keyword evidence="4 15" id="KW-0138">CF(0)</keyword>
<evidence type="ECO:0000256" key="5">
    <source>
        <dbReference type="ARBA" id="ARBA00022692"/>
    </source>
</evidence>
<dbReference type="InterPro" id="IPR050059">
    <property type="entry name" value="ATP_synthase_B_chain"/>
</dbReference>
<evidence type="ECO:0000256" key="1">
    <source>
        <dbReference type="ARBA" id="ARBA00005513"/>
    </source>
</evidence>
<evidence type="ECO:0000256" key="13">
    <source>
        <dbReference type="ARBA" id="ARBA00026054"/>
    </source>
</evidence>
<dbReference type="PANTHER" id="PTHR33445:SF1">
    <property type="entry name" value="ATP SYNTHASE SUBUNIT B"/>
    <property type="match status" value="1"/>
</dbReference>
<evidence type="ECO:0000256" key="2">
    <source>
        <dbReference type="ARBA" id="ARBA00022448"/>
    </source>
</evidence>
<evidence type="ECO:0000256" key="14">
    <source>
        <dbReference type="ARBA" id="ARBA00037847"/>
    </source>
</evidence>
<dbReference type="GO" id="GO:0012505">
    <property type="term" value="C:endomembrane system"/>
    <property type="evidence" value="ECO:0007669"/>
    <property type="project" value="UniProtKB-SubCell"/>
</dbReference>